<accession>A0A923N1V3</accession>
<keyword evidence="3" id="KW-1185">Reference proteome</keyword>
<gene>
    <name evidence="2" type="ORF">H8R25_12485</name>
</gene>
<name>A0A923N1V3_9FLAO</name>
<organism evidence="2 3">
    <name type="scientific">Flavobacterium muglaense</name>
    <dbReference type="NCBI Taxonomy" id="2764716"/>
    <lineage>
        <taxon>Bacteria</taxon>
        <taxon>Pseudomonadati</taxon>
        <taxon>Bacteroidota</taxon>
        <taxon>Flavobacteriia</taxon>
        <taxon>Flavobacteriales</taxon>
        <taxon>Flavobacteriaceae</taxon>
        <taxon>Flavobacterium</taxon>
    </lineage>
</organism>
<keyword evidence="1" id="KW-0732">Signal</keyword>
<protein>
    <submittedName>
        <fullName evidence="2">DUF3575 domain-containing protein</fullName>
    </submittedName>
</protein>
<feature type="chain" id="PRO_5037272372" evidence="1">
    <location>
        <begin position="19"/>
        <end position="188"/>
    </location>
</feature>
<dbReference type="Pfam" id="PF12099">
    <property type="entry name" value="DUF3575"/>
    <property type="match status" value="1"/>
</dbReference>
<evidence type="ECO:0000313" key="2">
    <source>
        <dbReference type="EMBL" id="MBC5845250.1"/>
    </source>
</evidence>
<dbReference type="EMBL" id="JACRUL010000032">
    <property type="protein sequence ID" value="MBC5845250.1"/>
    <property type="molecule type" value="Genomic_DNA"/>
</dbReference>
<dbReference type="RefSeq" id="WP_187019550.1">
    <property type="nucleotide sequence ID" value="NZ_JACRUK010000033.1"/>
</dbReference>
<proteinExistence type="predicted"/>
<comment type="caution">
    <text evidence="2">The sequence shown here is derived from an EMBL/GenBank/DDBJ whole genome shotgun (WGS) entry which is preliminary data.</text>
</comment>
<evidence type="ECO:0000313" key="3">
    <source>
        <dbReference type="Proteomes" id="UP000641454"/>
    </source>
</evidence>
<dbReference type="AlphaFoldDB" id="A0A923N1V3"/>
<sequence>MKTRFLLVLLFTSISFNAQELDGLKNPILNLKNELRIDFGKIILNSRLQLTYEYFIKNRLSVGVSAMFINGQEKTYNSFQGERKYQIDPFVRYSFSNNRRSLFYAEFFSSINGGSNDKIARLNNEKYGYYDKIEYHYTDVAIGSSIGYKVYIAHRFPINLNLGLGFNLFNNSSPALLSRVGISTGYRF</sequence>
<evidence type="ECO:0000256" key="1">
    <source>
        <dbReference type="SAM" id="SignalP"/>
    </source>
</evidence>
<dbReference type="InterPro" id="IPR021958">
    <property type="entry name" value="DUF3575"/>
</dbReference>
<feature type="signal peptide" evidence="1">
    <location>
        <begin position="1"/>
        <end position="18"/>
    </location>
</feature>
<dbReference type="Proteomes" id="UP000641454">
    <property type="component" value="Unassembled WGS sequence"/>
</dbReference>
<reference evidence="2 3" key="1">
    <citation type="submission" date="2020-08" db="EMBL/GenBank/DDBJ databases">
        <title>Description of novel Flavobacterium F-392 isolate.</title>
        <authorList>
            <person name="Saticioglu I.B."/>
            <person name="Duman M."/>
            <person name="Altun S."/>
        </authorList>
    </citation>
    <scope>NUCLEOTIDE SEQUENCE [LARGE SCALE GENOMIC DNA]</scope>
    <source>
        <strain evidence="2 3">F-392</strain>
    </source>
</reference>